<evidence type="ECO:0000256" key="2">
    <source>
        <dbReference type="ARBA" id="ARBA00022448"/>
    </source>
</evidence>
<keyword evidence="3" id="KW-1003">Cell membrane</keyword>
<evidence type="ECO:0000256" key="6">
    <source>
        <dbReference type="ARBA" id="ARBA00023136"/>
    </source>
</evidence>
<dbReference type="RefSeq" id="WP_075038135.1">
    <property type="nucleotide sequence ID" value="NZ_FOSB01000015.1"/>
</dbReference>
<protein>
    <submittedName>
        <fullName evidence="9">Multiple sugar transport system permease protein</fullName>
    </submittedName>
</protein>
<evidence type="ECO:0000256" key="4">
    <source>
        <dbReference type="ARBA" id="ARBA00022692"/>
    </source>
</evidence>
<gene>
    <name evidence="9" type="ORF">SAMN04487936_11573</name>
</gene>
<evidence type="ECO:0000313" key="10">
    <source>
        <dbReference type="Proteomes" id="UP000183557"/>
    </source>
</evidence>
<keyword evidence="4 7" id="KW-0812">Transmembrane</keyword>
<keyword evidence="9" id="KW-0762">Sugar transport</keyword>
<dbReference type="InterPro" id="IPR000515">
    <property type="entry name" value="MetI-like"/>
</dbReference>
<dbReference type="SUPFAM" id="SSF161098">
    <property type="entry name" value="MetI-like"/>
    <property type="match status" value="1"/>
</dbReference>
<comment type="similarity">
    <text evidence="7">Belongs to the binding-protein-dependent transport system permease family.</text>
</comment>
<dbReference type="CDD" id="cd06261">
    <property type="entry name" value="TM_PBP2"/>
    <property type="match status" value="1"/>
</dbReference>
<dbReference type="PROSITE" id="PS50928">
    <property type="entry name" value="ABC_TM1"/>
    <property type="match status" value="1"/>
</dbReference>
<sequence length="293" mass="33335">MFKAKKETSDGKLALILLLPSALLILLLIGYPMLSNFYISFFQQSINPNLPSEFIGFENFSETLGDAEFYKSLGITLLYTLLVVAGSTALGLYVAILFNRPFKFRKLARSLIILSYVTPSISLIFAWKYMFNNGYGIINYIGRDILHIFDRAPLWFDNPTSSFILVVLFAIWRYFPYAFIAFLAILQTISPTLYEAAEMDGANIWQKFKAVTLPAIMPVMMTVITLRTIWMFYMFEDVYLLTNKVNVLGIYLYETAFAFNDLGKASAISVILFCIICTLIIVVRKRVNLNASS</sequence>
<evidence type="ECO:0000256" key="3">
    <source>
        <dbReference type="ARBA" id="ARBA00022475"/>
    </source>
</evidence>
<reference evidence="10" key="1">
    <citation type="submission" date="2016-10" db="EMBL/GenBank/DDBJ databases">
        <authorList>
            <person name="Varghese N."/>
            <person name="Submissions S."/>
        </authorList>
    </citation>
    <scope>NUCLEOTIDE SEQUENCE [LARGE SCALE GENOMIC DNA]</scope>
    <source>
        <strain evidence="10">CGMCC 1.3704</strain>
    </source>
</reference>
<evidence type="ECO:0000313" key="9">
    <source>
        <dbReference type="EMBL" id="SFK49551.1"/>
    </source>
</evidence>
<evidence type="ECO:0000256" key="5">
    <source>
        <dbReference type="ARBA" id="ARBA00022989"/>
    </source>
</evidence>
<keyword evidence="5 7" id="KW-1133">Transmembrane helix</keyword>
<keyword evidence="10" id="KW-1185">Reference proteome</keyword>
<feature type="transmembrane region" description="Helical" evidence="7">
    <location>
        <begin position="12"/>
        <end position="34"/>
    </location>
</feature>
<keyword evidence="6 7" id="KW-0472">Membrane</keyword>
<feature type="transmembrane region" description="Helical" evidence="7">
    <location>
        <begin position="163"/>
        <end position="189"/>
    </location>
</feature>
<name>A0A1I4A0S7_HALDA</name>
<keyword evidence="2 7" id="KW-0813">Transport</keyword>
<evidence type="ECO:0000259" key="8">
    <source>
        <dbReference type="PROSITE" id="PS50928"/>
    </source>
</evidence>
<feature type="domain" description="ABC transmembrane type-1" evidence="8">
    <location>
        <begin position="73"/>
        <end position="283"/>
    </location>
</feature>
<dbReference type="InterPro" id="IPR035906">
    <property type="entry name" value="MetI-like_sf"/>
</dbReference>
<accession>A0A1I4A0S7</accession>
<feature type="transmembrane region" description="Helical" evidence="7">
    <location>
        <begin position="265"/>
        <end position="283"/>
    </location>
</feature>
<feature type="transmembrane region" description="Helical" evidence="7">
    <location>
        <begin position="210"/>
        <end position="233"/>
    </location>
</feature>
<dbReference type="Proteomes" id="UP000183557">
    <property type="component" value="Unassembled WGS sequence"/>
</dbReference>
<dbReference type="PANTHER" id="PTHR43227:SF7">
    <property type="entry name" value="ARABINOOLIGOSACCHARIDES TRANSPORT SYSTEM PERMEASE PROTEIN ARAP"/>
    <property type="match status" value="1"/>
</dbReference>
<dbReference type="GO" id="GO:0005886">
    <property type="term" value="C:plasma membrane"/>
    <property type="evidence" value="ECO:0007669"/>
    <property type="project" value="UniProtKB-SubCell"/>
</dbReference>
<dbReference type="PANTHER" id="PTHR43227">
    <property type="entry name" value="BLL4140 PROTEIN"/>
    <property type="match status" value="1"/>
</dbReference>
<dbReference type="Gene3D" id="1.10.3720.10">
    <property type="entry name" value="MetI-like"/>
    <property type="match status" value="1"/>
</dbReference>
<organism evidence="9 10">
    <name type="scientific">Halobacillus dabanensis</name>
    <dbReference type="NCBI Taxonomy" id="240302"/>
    <lineage>
        <taxon>Bacteria</taxon>
        <taxon>Bacillati</taxon>
        <taxon>Bacillota</taxon>
        <taxon>Bacilli</taxon>
        <taxon>Bacillales</taxon>
        <taxon>Bacillaceae</taxon>
        <taxon>Halobacillus</taxon>
    </lineage>
</organism>
<dbReference type="Pfam" id="PF00528">
    <property type="entry name" value="BPD_transp_1"/>
    <property type="match status" value="1"/>
</dbReference>
<dbReference type="AlphaFoldDB" id="A0A1I4A0S7"/>
<feature type="transmembrane region" description="Helical" evidence="7">
    <location>
        <begin position="110"/>
        <end position="130"/>
    </location>
</feature>
<dbReference type="EMBL" id="FOSB01000015">
    <property type="protein sequence ID" value="SFK49551.1"/>
    <property type="molecule type" value="Genomic_DNA"/>
</dbReference>
<comment type="subcellular location">
    <subcellularLocation>
        <location evidence="1 7">Cell membrane</location>
        <topology evidence="1 7">Multi-pass membrane protein</topology>
    </subcellularLocation>
</comment>
<feature type="transmembrane region" description="Helical" evidence="7">
    <location>
        <begin position="77"/>
        <end position="98"/>
    </location>
</feature>
<dbReference type="OrthoDB" id="9778687at2"/>
<proteinExistence type="inferred from homology"/>
<evidence type="ECO:0000256" key="7">
    <source>
        <dbReference type="RuleBase" id="RU363032"/>
    </source>
</evidence>
<dbReference type="GO" id="GO:0055085">
    <property type="term" value="P:transmembrane transport"/>
    <property type="evidence" value="ECO:0007669"/>
    <property type="project" value="InterPro"/>
</dbReference>
<dbReference type="InterPro" id="IPR050809">
    <property type="entry name" value="UgpAE/MalFG_permease"/>
</dbReference>
<evidence type="ECO:0000256" key="1">
    <source>
        <dbReference type="ARBA" id="ARBA00004651"/>
    </source>
</evidence>